<feature type="region of interest" description="Disordered" evidence="1">
    <location>
        <begin position="338"/>
        <end position="412"/>
    </location>
</feature>
<feature type="compositionally biased region" description="Basic and acidic residues" evidence="1">
    <location>
        <begin position="362"/>
        <end position="375"/>
    </location>
</feature>
<evidence type="ECO:0000313" key="3">
    <source>
        <dbReference type="EMBL" id="GMM58774.1"/>
    </source>
</evidence>
<comment type="caution">
    <text evidence="3">The sequence shown here is derived from an EMBL/GenBank/DDBJ whole genome shotgun (WGS) entry which is preliminary data.</text>
</comment>
<dbReference type="InterPro" id="IPR008984">
    <property type="entry name" value="SMAD_FHA_dom_sf"/>
</dbReference>
<protein>
    <submittedName>
        <fullName evidence="3">Xrs2 protein</fullName>
    </submittedName>
</protein>
<reference evidence="3 4" key="1">
    <citation type="journal article" date="2023" name="Elife">
        <title>Identification of key yeast species and microbe-microbe interactions impacting larval growth of Drosophila in the wild.</title>
        <authorList>
            <person name="Mure A."/>
            <person name="Sugiura Y."/>
            <person name="Maeda R."/>
            <person name="Honda K."/>
            <person name="Sakurai N."/>
            <person name="Takahashi Y."/>
            <person name="Watada M."/>
            <person name="Katoh T."/>
            <person name="Gotoh A."/>
            <person name="Gotoh Y."/>
            <person name="Taniguchi I."/>
            <person name="Nakamura K."/>
            <person name="Hayashi T."/>
            <person name="Katayama T."/>
            <person name="Uemura T."/>
            <person name="Hattori Y."/>
        </authorList>
    </citation>
    <scope>NUCLEOTIDE SEQUENCE [LARGE SCALE GENOMIC DNA]</scope>
    <source>
        <strain evidence="3 4">KH-74</strain>
    </source>
</reference>
<feature type="compositionally biased region" description="Acidic residues" evidence="1">
    <location>
        <begin position="731"/>
        <end position="740"/>
    </location>
</feature>
<feature type="compositionally biased region" description="Basic and acidic residues" evidence="1">
    <location>
        <begin position="399"/>
        <end position="412"/>
    </location>
</feature>
<dbReference type="SUPFAM" id="SSF49879">
    <property type="entry name" value="SMAD/FHA domain"/>
    <property type="match status" value="1"/>
</dbReference>
<feature type="domain" description="FHA" evidence="2">
    <location>
        <begin position="28"/>
        <end position="78"/>
    </location>
</feature>
<feature type="region of interest" description="Disordered" evidence="1">
    <location>
        <begin position="675"/>
        <end position="697"/>
    </location>
</feature>
<name>A0AAV5SAL2_MAUHU</name>
<evidence type="ECO:0000313" key="4">
    <source>
        <dbReference type="Proteomes" id="UP001377567"/>
    </source>
</evidence>
<feature type="compositionally biased region" description="Basic and acidic residues" evidence="1">
    <location>
        <begin position="338"/>
        <end position="347"/>
    </location>
</feature>
<feature type="region of interest" description="Disordered" evidence="1">
    <location>
        <begin position="537"/>
        <end position="570"/>
    </location>
</feature>
<evidence type="ECO:0000259" key="2">
    <source>
        <dbReference type="Pfam" id="PF00498"/>
    </source>
</evidence>
<keyword evidence="4" id="KW-1185">Reference proteome</keyword>
<feature type="region of interest" description="Disordered" evidence="1">
    <location>
        <begin position="500"/>
        <end position="520"/>
    </location>
</feature>
<dbReference type="Gene3D" id="2.60.200.20">
    <property type="match status" value="1"/>
</dbReference>
<dbReference type="EMBL" id="BTGD01000025">
    <property type="protein sequence ID" value="GMM58774.1"/>
    <property type="molecule type" value="Genomic_DNA"/>
</dbReference>
<proteinExistence type="predicted"/>
<feature type="compositionally biased region" description="Basic and acidic residues" evidence="1">
    <location>
        <begin position="547"/>
        <end position="564"/>
    </location>
</feature>
<feature type="compositionally biased region" description="Low complexity" evidence="1">
    <location>
        <begin position="677"/>
        <end position="687"/>
    </location>
</feature>
<dbReference type="Proteomes" id="UP001377567">
    <property type="component" value="Unassembled WGS sequence"/>
</dbReference>
<accession>A0AAV5SAL2</accession>
<sequence>MWILRYSYSLETDEIVQISSCLRKDKQYSIGRSRKNVFYIKNDKSISRAHITFRWSEDNVLTVTNEGKVTALDGRPLKLKESSTFKPNIDYQHSSTSKANSNKFNVDIGTKPNVVTFEWLECNVLTSRTPDDTTKFLQDFGFGVLLDSAIPTTRLSVVDFILKDDAEKTEKIYYEELYMVLNQRCKPMSLNSLKHLEISLTASPGKFDEVWDTFRKTALDNKIELWKISEDDFKLLTDSTFVVFSGTDDTTKMYQTWCFDALGSQVLFCGNVEELWKSCVHKIRTSKCILIRDSSFQVSSGTTPPSQMIDISMLIEMLKKNNVNSLLVSVKDLGHADEVKSNHKENPVESTVPPNKPSQSELVHDNDQEKIDNPPKRRRLNRSRVQPLNSLSFFVGGGDKSEPGDSSVHKKTNENIANDDVPTAKGKLSAIEENGSNIIEGNKDDRIDTELGVPTFERDNSIIKDSAENLDKIHQEEHILSRPLLPDNNPGIIIESDVETSMHRMEESSKASKTSKNHESQDVITPYMVDNKAKIIDQPSITSDTDSQEKAIKSDIPKNGESPKHSISRPQTLVDVINQTKHAEVQRVKSEVAEVQKGELTESALKDFSNLEIVENPSLIVRSDKYTEQSAPGEWQGRKNFKRFNKVWPKSRKDNDSLTNAAFLLTRNYVTIKEYGTRSPSRSRSTPAIELSKTPVEEAPDLSVLDEDDRLLMEMERMPTPSRKSTKTIDDMIDESDDERDGSFSFSRASSKTNGLFVGNEEDSDDENMADQILTRSSNSRARLSPVPLVTKESTASPRSNTTRDSSVHSRAAIPVAASQSESDSDDDDDEGPQFKFRRRF</sequence>
<feature type="compositionally biased region" description="Polar residues" evidence="1">
    <location>
        <begin position="792"/>
        <end position="805"/>
    </location>
</feature>
<feature type="compositionally biased region" description="Acidic residues" evidence="1">
    <location>
        <begin position="760"/>
        <end position="769"/>
    </location>
</feature>
<organism evidence="3 4">
    <name type="scientific">Maudiozyma humilis</name>
    <name type="common">Sour dough yeast</name>
    <name type="synonym">Kazachstania humilis</name>
    <dbReference type="NCBI Taxonomy" id="51915"/>
    <lineage>
        <taxon>Eukaryota</taxon>
        <taxon>Fungi</taxon>
        <taxon>Dikarya</taxon>
        <taxon>Ascomycota</taxon>
        <taxon>Saccharomycotina</taxon>
        <taxon>Saccharomycetes</taxon>
        <taxon>Saccharomycetales</taxon>
        <taxon>Saccharomycetaceae</taxon>
        <taxon>Maudiozyma</taxon>
    </lineage>
</organism>
<dbReference type="Pfam" id="PF00498">
    <property type="entry name" value="FHA"/>
    <property type="match status" value="1"/>
</dbReference>
<feature type="compositionally biased region" description="Polar residues" evidence="1">
    <location>
        <begin position="744"/>
        <end position="754"/>
    </location>
</feature>
<feature type="compositionally biased region" description="Polar residues" evidence="1">
    <location>
        <begin position="348"/>
        <end position="361"/>
    </location>
</feature>
<evidence type="ECO:0000256" key="1">
    <source>
        <dbReference type="SAM" id="MobiDB-lite"/>
    </source>
</evidence>
<gene>
    <name evidence="3" type="ORF">DAKH74_053910</name>
</gene>
<feature type="region of interest" description="Disordered" evidence="1">
    <location>
        <begin position="714"/>
        <end position="841"/>
    </location>
</feature>
<dbReference type="InterPro" id="IPR000253">
    <property type="entry name" value="FHA_dom"/>
</dbReference>
<feature type="compositionally biased region" description="Acidic residues" evidence="1">
    <location>
        <begin position="823"/>
        <end position="832"/>
    </location>
</feature>
<feature type="compositionally biased region" description="Polar residues" evidence="1">
    <location>
        <begin position="383"/>
        <end position="392"/>
    </location>
</feature>
<dbReference type="AlphaFoldDB" id="A0AAV5SAL2"/>